<dbReference type="SMART" id="SM00052">
    <property type="entry name" value="EAL"/>
    <property type="match status" value="1"/>
</dbReference>
<evidence type="ECO:0000259" key="2">
    <source>
        <dbReference type="PROSITE" id="PS50883"/>
    </source>
</evidence>
<dbReference type="PANTHER" id="PTHR33121">
    <property type="entry name" value="CYCLIC DI-GMP PHOSPHODIESTERASE PDEF"/>
    <property type="match status" value="1"/>
</dbReference>
<protein>
    <submittedName>
        <fullName evidence="3">Regulatory protein (EAL domain)</fullName>
    </submittedName>
</protein>
<feature type="domain" description="EAL" evidence="2">
    <location>
        <begin position="54"/>
        <end position="306"/>
    </location>
</feature>
<dbReference type="PANTHER" id="PTHR33121:SF81">
    <property type="entry name" value="CYCLIC DI-GMP PHOSPHODIESTERASE PDEB-RELATED"/>
    <property type="match status" value="1"/>
</dbReference>
<dbReference type="SUPFAM" id="SSF141868">
    <property type="entry name" value="EAL domain-like"/>
    <property type="match status" value="1"/>
</dbReference>
<reference evidence="3 4" key="1">
    <citation type="submission" date="2018-06" db="EMBL/GenBank/DDBJ databases">
        <authorList>
            <consortium name="Pathogen Informatics"/>
            <person name="Doyle S."/>
        </authorList>
    </citation>
    <scope>NUCLEOTIDE SEQUENCE [LARGE SCALE GENOMIC DNA]</scope>
    <source>
        <strain evidence="3 4">NCTC13316</strain>
    </source>
</reference>
<keyword evidence="1" id="KW-1133">Transmembrane helix</keyword>
<name>A0A378JMI7_9GAMM</name>
<evidence type="ECO:0000313" key="3">
    <source>
        <dbReference type="EMBL" id="STX51260.1"/>
    </source>
</evidence>
<dbReference type="Proteomes" id="UP000254794">
    <property type="component" value="Unassembled WGS sequence"/>
</dbReference>
<dbReference type="InterPro" id="IPR050706">
    <property type="entry name" value="Cyclic-di-GMP_PDE-like"/>
</dbReference>
<gene>
    <name evidence="3" type="primary">yjcC</name>
    <name evidence="3" type="ORF">NCTC13316_01354</name>
</gene>
<feature type="transmembrane region" description="Helical" evidence="1">
    <location>
        <begin position="30"/>
        <end position="50"/>
    </location>
</feature>
<dbReference type="Gene3D" id="3.20.20.450">
    <property type="entry name" value="EAL domain"/>
    <property type="match status" value="1"/>
</dbReference>
<dbReference type="PROSITE" id="PS50883">
    <property type="entry name" value="EAL"/>
    <property type="match status" value="1"/>
</dbReference>
<dbReference type="InterPro" id="IPR035919">
    <property type="entry name" value="EAL_sf"/>
</dbReference>
<dbReference type="AlphaFoldDB" id="A0A378JMI7"/>
<proteinExistence type="predicted"/>
<keyword evidence="4" id="KW-1185">Reference proteome</keyword>
<evidence type="ECO:0000313" key="4">
    <source>
        <dbReference type="Proteomes" id="UP000254794"/>
    </source>
</evidence>
<keyword evidence="1" id="KW-0472">Membrane</keyword>
<organism evidence="3 4">
    <name type="scientific">Legionella busanensis</name>
    <dbReference type="NCBI Taxonomy" id="190655"/>
    <lineage>
        <taxon>Bacteria</taxon>
        <taxon>Pseudomonadati</taxon>
        <taxon>Pseudomonadota</taxon>
        <taxon>Gammaproteobacteria</taxon>
        <taxon>Legionellales</taxon>
        <taxon>Legionellaceae</taxon>
        <taxon>Legionella</taxon>
    </lineage>
</organism>
<dbReference type="EMBL" id="UGOD01000001">
    <property type="protein sequence ID" value="STX51260.1"/>
    <property type="molecule type" value="Genomic_DNA"/>
</dbReference>
<accession>A0A378JMI7</accession>
<evidence type="ECO:0000256" key="1">
    <source>
        <dbReference type="SAM" id="Phobius"/>
    </source>
</evidence>
<dbReference type="GO" id="GO:0071111">
    <property type="term" value="F:cyclic-guanylate-specific phosphodiesterase activity"/>
    <property type="evidence" value="ECO:0007669"/>
    <property type="project" value="InterPro"/>
</dbReference>
<dbReference type="CDD" id="cd01948">
    <property type="entry name" value="EAL"/>
    <property type="match status" value="1"/>
</dbReference>
<dbReference type="InterPro" id="IPR001633">
    <property type="entry name" value="EAL_dom"/>
</dbReference>
<dbReference type="Pfam" id="PF00563">
    <property type="entry name" value="EAL"/>
    <property type="match status" value="1"/>
</dbReference>
<sequence>MVFISQYSPFYFISSMPESFVYQDYEKMQFIFLPFGLLTSFFIVGLVIFYSKKQLSFNATLKEALINNEFFVCYQPIVNIVSGKCSGAEALIRWQRPNGQIVKPDFFIHYAEEMGMISFLTEKVIHLVFDEMGQFLIQNKDAHISINVSANDMQNEHILKILEAKILKSKIARQQIWLELTERIFLTIEEVKKFIIQARDLGYIIAVDDFGTGFSNLSYLQNLPLDIIKIDKSFIDSLGTGSVTSHVADNIIQMAKEANLQIIAEGVEKRAQYDYLKEREVNYIQGYLFSKPLLTNEFISFFVNSL</sequence>
<keyword evidence="1" id="KW-0812">Transmembrane</keyword>